<dbReference type="PIRSF" id="PIRSF037755">
    <property type="entry name" value="Mettl2_prd"/>
    <property type="match status" value="1"/>
</dbReference>
<keyword evidence="7" id="KW-0812">Transmembrane</keyword>
<organism evidence="8 9">
    <name type="scientific">Gouania willdenowi</name>
    <name type="common">Blunt-snouted clingfish</name>
    <name type="synonym">Lepadogaster willdenowi</name>
    <dbReference type="NCBI Taxonomy" id="441366"/>
    <lineage>
        <taxon>Eukaryota</taxon>
        <taxon>Metazoa</taxon>
        <taxon>Chordata</taxon>
        <taxon>Craniata</taxon>
        <taxon>Vertebrata</taxon>
        <taxon>Euteleostomi</taxon>
        <taxon>Actinopterygii</taxon>
        <taxon>Neopterygii</taxon>
        <taxon>Teleostei</taxon>
        <taxon>Neoteleostei</taxon>
        <taxon>Acanthomorphata</taxon>
        <taxon>Ovalentaria</taxon>
        <taxon>Blenniimorphae</taxon>
        <taxon>Blenniiformes</taxon>
        <taxon>Gobiesocoidei</taxon>
        <taxon>Gobiesocidae</taxon>
        <taxon>Gobiesocinae</taxon>
        <taxon>Gouania</taxon>
    </lineage>
</organism>
<feature type="transmembrane region" description="Helical" evidence="7">
    <location>
        <begin position="158"/>
        <end position="177"/>
    </location>
</feature>
<dbReference type="InterPro" id="IPR029063">
    <property type="entry name" value="SAM-dependent_MTases_sf"/>
</dbReference>
<accession>A0A8C5DUL1</accession>
<dbReference type="InterPro" id="IPR026113">
    <property type="entry name" value="METTL2/6/8-like"/>
</dbReference>
<gene>
    <name evidence="8" type="primary">mettl8</name>
</gene>
<reference evidence="8" key="2">
    <citation type="submission" date="2025-08" db="UniProtKB">
        <authorList>
            <consortium name="Ensembl"/>
        </authorList>
    </citation>
    <scope>IDENTIFICATION</scope>
</reference>
<evidence type="ECO:0000256" key="4">
    <source>
        <dbReference type="ARBA" id="ARBA00022691"/>
    </source>
</evidence>
<comment type="similarity">
    <text evidence="1 6">Belongs to the methyltransferase superfamily. METL family.</text>
</comment>
<dbReference type="GO" id="GO:0008033">
    <property type="term" value="P:tRNA processing"/>
    <property type="evidence" value="ECO:0007669"/>
    <property type="project" value="UniProtKB-KW"/>
</dbReference>
<reference evidence="8" key="1">
    <citation type="submission" date="2020-06" db="EMBL/GenBank/DDBJ databases">
        <authorList>
            <consortium name="Wellcome Sanger Institute Data Sharing"/>
        </authorList>
    </citation>
    <scope>NUCLEOTIDE SEQUENCE [LARGE SCALE GENOMIC DNA]</scope>
</reference>
<evidence type="ECO:0000256" key="5">
    <source>
        <dbReference type="ARBA" id="ARBA00022694"/>
    </source>
</evidence>
<keyword evidence="9" id="KW-1185">Reference proteome</keyword>
<name>A0A8C5DUL1_GOUWI</name>
<keyword evidence="7" id="KW-0472">Membrane</keyword>
<reference evidence="8" key="3">
    <citation type="submission" date="2025-09" db="UniProtKB">
        <authorList>
            <consortium name="Ensembl"/>
        </authorList>
    </citation>
    <scope>IDENTIFICATION</scope>
</reference>
<evidence type="ECO:0000313" key="8">
    <source>
        <dbReference type="Ensembl" id="ENSGWIP00000011787.1"/>
    </source>
</evidence>
<dbReference type="Gene3D" id="3.40.50.150">
    <property type="entry name" value="Vaccinia Virus protein VP39"/>
    <property type="match status" value="1"/>
</dbReference>
<keyword evidence="5" id="KW-0819">tRNA processing</keyword>
<sequence>MKILQRLSASKLTPVFIRLFLRLKSSRERPSAPLGSRLLTNPDDVFKHNTWDHVQWTEEDKENARRKVEENSTVQLPLKEQDEFDKEASLHWNSFYEVHQDRFFKDRNWLCLEFPELFPLAVKDQTGSSQESPQTFAFPGQHASFRILEVGCGVGNSVFPILNIVLILDVILAVFVLSSIHPKRIEGVINRISAYLKPGGTFLFRDYGRYDLTQLRFKKGQCVSESFYMRGDGTCVYFFTKEEVHQLFTKAGLEETQNLEDRRLQVNRGRKVIMHRVWIQSKYRKPYLLLLHSHMGQIYSDSH</sequence>
<evidence type="ECO:0000256" key="6">
    <source>
        <dbReference type="PIRNR" id="PIRNR037755"/>
    </source>
</evidence>
<dbReference type="Proteomes" id="UP000694680">
    <property type="component" value="Chromosome 21"/>
</dbReference>
<dbReference type="Pfam" id="PF13489">
    <property type="entry name" value="Methyltransf_23"/>
    <property type="match status" value="1"/>
</dbReference>
<proteinExistence type="inferred from homology"/>
<keyword evidence="3 6" id="KW-0808">Transferase</keyword>
<dbReference type="AlphaFoldDB" id="A0A8C5DUL1"/>
<dbReference type="EC" id="2.1.1.-" evidence="6"/>
<evidence type="ECO:0000256" key="2">
    <source>
        <dbReference type="ARBA" id="ARBA00022603"/>
    </source>
</evidence>
<dbReference type="PANTHER" id="PTHR22809:SF3">
    <property type="entry name" value="TRNA N(3)-METHYLCYTIDINE METHYLTRANSFERASE"/>
    <property type="match status" value="1"/>
</dbReference>
<keyword evidence="4" id="KW-0949">S-adenosyl-L-methionine</keyword>
<dbReference type="GO" id="GO:0032259">
    <property type="term" value="P:methylation"/>
    <property type="evidence" value="ECO:0007669"/>
    <property type="project" value="UniProtKB-KW"/>
</dbReference>
<protein>
    <recommendedName>
        <fullName evidence="6">tRNA N(3)-cytidine methyltransferase</fullName>
        <ecNumber evidence="6">2.1.1.-</ecNumber>
    </recommendedName>
</protein>
<evidence type="ECO:0000256" key="1">
    <source>
        <dbReference type="ARBA" id="ARBA00009725"/>
    </source>
</evidence>
<dbReference type="PANTHER" id="PTHR22809">
    <property type="entry name" value="METHYLTRANSFERASE-RELATED"/>
    <property type="match status" value="1"/>
</dbReference>
<evidence type="ECO:0000256" key="7">
    <source>
        <dbReference type="SAM" id="Phobius"/>
    </source>
</evidence>
<keyword evidence="2 6" id="KW-0489">Methyltransferase</keyword>
<evidence type="ECO:0000256" key="3">
    <source>
        <dbReference type="ARBA" id="ARBA00022679"/>
    </source>
</evidence>
<dbReference type="Ensembl" id="ENSGWIT00000013175.1">
    <property type="protein sequence ID" value="ENSGWIP00000011787.1"/>
    <property type="gene ID" value="ENSGWIG00000006919.1"/>
</dbReference>
<keyword evidence="7" id="KW-1133">Transmembrane helix</keyword>
<comment type="function">
    <text evidence="6">S-adenosyl-L-methionine-dependent methyltransferase.</text>
</comment>
<dbReference type="SUPFAM" id="SSF53335">
    <property type="entry name" value="S-adenosyl-L-methionine-dependent methyltransferases"/>
    <property type="match status" value="1"/>
</dbReference>
<evidence type="ECO:0000313" key="9">
    <source>
        <dbReference type="Proteomes" id="UP000694680"/>
    </source>
</evidence>
<dbReference type="GO" id="GO:0052735">
    <property type="term" value="F:tRNA (cytidine-3-)-methyltransferase activity"/>
    <property type="evidence" value="ECO:0007669"/>
    <property type="project" value="TreeGrafter"/>
</dbReference>